<proteinExistence type="predicted"/>
<dbReference type="OrthoDB" id="3264182at2759"/>
<name>A0A067PEU3_9AGAM</name>
<organism evidence="1 2">
    <name type="scientific">Jaapia argillacea MUCL 33604</name>
    <dbReference type="NCBI Taxonomy" id="933084"/>
    <lineage>
        <taxon>Eukaryota</taxon>
        <taxon>Fungi</taxon>
        <taxon>Dikarya</taxon>
        <taxon>Basidiomycota</taxon>
        <taxon>Agaricomycotina</taxon>
        <taxon>Agaricomycetes</taxon>
        <taxon>Agaricomycetidae</taxon>
        <taxon>Jaapiales</taxon>
        <taxon>Jaapiaceae</taxon>
        <taxon>Jaapia</taxon>
    </lineage>
</organism>
<gene>
    <name evidence="1" type="ORF">JAAARDRAFT_110048</name>
</gene>
<sequence length="96" mass="11216">DMDYLFALIERQPAMYLDEIQLDLLESRAIDISLATISRALYQLALMRKKIPKEAAERNELLRAIWQAEWGGLPMEYIVWLDESSVDDISNQRRMG</sequence>
<dbReference type="AlphaFoldDB" id="A0A067PEU3"/>
<evidence type="ECO:0008006" key="3">
    <source>
        <dbReference type="Google" id="ProtNLM"/>
    </source>
</evidence>
<evidence type="ECO:0000313" key="1">
    <source>
        <dbReference type="EMBL" id="KDQ48986.1"/>
    </source>
</evidence>
<feature type="non-terminal residue" evidence="1">
    <location>
        <position position="96"/>
    </location>
</feature>
<reference evidence="2" key="1">
    <citation type="journal article" date="2014" name="Proc. Natl. Acad. Sci. U.S.A.">
        <title>Extensive sampling of basidiomycete genomes demonstrates inadequacy of the white-rot/brown-rot paradigm for wood decay fungi.</title>
        <authorList>
            <person name="Riley R."/>
            <person name="Salamov A.A."/>
            <person name="Brown D.W."/>
            <person name="Nagy L.G."/>
            <person name="Floudas D."/>
            <person name="Held B.W."/>
            <person name="Levasseur A."/>
            <person name="Lombard V."/>
            <person name="Morin E."/>
            <person name="Otillar R."/>
            <person name="Lindquist E.A."/>
            <person name="Sun H."/>
            <person name="LaButti K.M."/>
            <person name="Schmutz J."/>
            <person name="Jabbour D."/>
            <person name="Luo H."/>
            <person name="Baker S.E."/>
            <person name="Pisabarro A.G."/>
            <person name="Walton J.D."/>
            <person name="Blanchette R.A."/>
            <person name="Henrissat B."/>
            <person name="Martin F."/>
            <person name="Cullen D."/>
            <person name="Hibbett D.S."/>
            <person name="Grigoriev I.V."/>
        </authorList>
    </citation>
    <scope>NUCLEOTIDE SEQUENCE [LARGE SCALE GENOMIC DNA]</scope>
    <source>
        <strain evidence="2">MUCL 33604</strain>
    </source>
</reference>
<dbReference type="Proteomes" id="UP000027265">
    <property type="component" value="Unassembled WGS sequence"/>
</dbReference>
<keyword evidence="2" id="KW-1185">Reference proteome</keyword>
<dbReference type="InParanoid" id="A0A067PEU3"/>
<protein>
    <recommendedName>
        <fullName evidence="3">Winged helix-turn helix domain-containing protein</fullName>
    </recommendedName>
</protein>
<dbReference type="STRING" id="933084.A0A067PEU3"/>
<dbReference type="EMBL" id="KL197875">
    <property type="protein sequence ID" value="KDQ48986.1"/>
    <property type="molecule type" value="Genomic_DNA"/>
</dbReference>
<accession>A0A067PEU3</accession>
<dbReference type="HOGENOM" id="CLU_056788_8_4_1"/>
<evidence type="ECO:0000313" key="2">
    <source>
        <dbReference type="Proteomes" id="UP000027265"/>
    </source>
</evidence>
<feature type="non-terminal residue" evidence="1">
    <location>
        <position position="1"/>
    </location>
</feature>